<feature type="compositionally biased region" description="Basic and acidic residues" evidence="1">
    <location>
        <begin position="74"/>
        <end position="83"/>
    </location>
</feature>
<proteinExistence type="predicted"/>
<reference evidence="3 4" key="1">
    <citation type="journal article" date="2021" name="ACS Chem. Biol.">
        <title>Genomic-Led Discovery of a Novel Glycopeptide Antibiotic by Nonomuraea coxensis DSM 45129.</title>
        <authorList>
            <person name="Yushchuk O."/>
            <person name="Vior N.M."/>
            <person name="Andreo-Vidal A."/>
            <person name="Berini F."/>
            <person name="Ruckert C."/>
            <person name="Busche T."/>
            <person name="Binda E."/>
            <person name="Kalinowski J."/>
            <person name="Truman A.W."/>
            <person name="Marinelli F."/>
        </authorList>
    </citation>
    <scope>NUCLEOTIDE SEQUENCE [LARGE SCALE GENOMIC DNA]</scope>
    <source>
        <strain evidence="3 4">DSM 45129</strain>
    </source>
</reference>
<feature type="region of interest" description="Disordered" evidence="1">
    <location>
        <begin position="272"/>
        <end position="291"/>
    </location>
</feature>
<evidence type="ECO:0000256" key="1">
    <source>
        <dbReference type="SAM" id="MobiDB-lite"/>
    </source>
</evidence>
<keyword evidence="2" id="KW-0732">Signal</keyword>
<protein>
    <recommendedName>
        <fullName evidence="5">Secreted protein</fullName>
    </recommendedName>
</protein>
<accession>A0ABX8U7P0</accession>
<name>A0ABX8U7P0_9ACTN</name>
<keyword evidence="4" id="KW-1185">Reference proteome</keyword>
<evidence type="ECO:0000256" key="2">
    <source>
        <dbReference type="SAM" id="SignalP"/>
    </source>
</evidence>
<sequence length="291" mass="29831">MGSRTAISAGVLAVALVAVPGAAPAVAATAGAQDCTRDGGLLSGVTNTLCDVVGTLTGTVDALTGGVTDPVTRPVEKTTDELLGRVGEVVPTGRPTGSGNAASPSPDATRTARSHGQEDDGCDTPVACAGEPVPRSGTTTSAPPQRERPSQPSEKKKPAATATTSPTSGPAVPAVTASPPWSARPRPADDDAREENEESSRSTADPEEPRVELLWPNPFARELTVPLQDQRVVRPTPPASDVLGTVLTIALLGSAVLATRIVQQRRQRTEPVESIPFEPARVGGGSRQRLA</sequence>
<feature type="compositionally biased region" description="Gly residues" evidence="1">
    <location>
        <begin position="282"/>
        <end position="291"/>
    </location>
</feature>
<feature type="compositionally biased region" description="Polar residues" evidence="1">
    <location>
        <begin position="95"/>
        <end position="108"/>
    </location>
</feature>
<evidence type="ECO:0008006" key="5">
    <source>
        <dbReference type="Google" id="ProtNLM"/>
    </source>
</evidence>
<feature type="compositionally biased region" description="Basic and acidic residues" evidence="1">
    <location>
        <begin position="145"/>
        <end position="157"/>
    </location>
</feature>
<feature type="signal peptide" evidence="2">
    <location>
        <begin position="1"/>
        <end position="27"/>
    </location>
</feature>
<dbReference type="Proteomes" id="UP000824681">
    <property type="component" value="Chromosome"/>
</dbReference>
<evidence type="ECO:0000313" key="4">
    <source>
        <dbReference type="Proteomes" id="UP000824681"/>
    </source>
</evidence>
<feature type="chain" id="PRO_5047310304" description="Secreted protein" evidence="2">
    <location>
        <begin position="28"/>
        <end position="291"/>
    </location>
</feature>
<dbReference type="EMBL" id="CP068985">
    <property type="protein sequence ID" value="QYC42864.1"/>
    <property type="molecule type" value="Genomic_DNA"/>
</dbReference>
<gene>
    <name evidence="3" type="ORF">Nocox_26315</name>
</gene>
<organism evidence="3 4">
    <name type="scientific">Nonomuraea coxensis DSM 45129</name>
    <dbReference type="NCBI Taxonomy" id="1122611"/>
    <lineage>
        <taxon>Bacteria</taxon>
        <taxon>Bacillati</taxon>
        <taxon>Actinomycetota</taxon>
        <taxon>Actinomycetes</taxon>
        <taxon>Streptosporangiales</taxon>
        <taxon>Streptosporangiaceae</taxon>
        <taxon>Nonomuraea</taxon>
    </lineage>
</organism>
<evidence type="ECO:0000313" key="3">
    <source>
        <dbReference type="EMBL" id="QYC42864.1"/>
    </source>
</evidence>
<feature type="compositionally biased region" description="Low complexity" evidence="1">
    <location>
        <begin position="159"/>
        <end position="185"/>
    </location>
</feature>
<feature type="region of interest" description="Disordered" evidence="1">
    <location>
        <begin position="71"/>
        <end position="210"/>
    </location>
</feature>
<dbReference type="RefSeq" id="WP_020547549.1">
    <property type="nucleotide sequence ID" value="NZ_CP068985.1"/>
</dbReference>